<dbReference type="OrthoDB" id="2868629at2"/>
<sequence>MKLAKVPIVYMLIVILTGCNSLESKTLTQLYKGQFVDVDQMIILDGTTGHQKIVSEKVVIDEFLEKIKDIQFIPEDNQETEKGFRYGITLMEGEKSFTFTMNQVNNHNYYTEPDMYPIVVGFYTGLDIQ</sequence>
<evidence type="ECO:0000313" key="2">
    <source>
        <dbReference type="Proteomes" id="UP000325517"/>
    </source>
</evidence>
<proteinExistence type="predicted"/>
<evidence type="ECO:0008006" key="3">
    <source>
        <dbReference type="Google" id="ProtNLM"/>
    </source>
</evidence>
<reference evidence="1 2" key="1">
    <citation type="submission" date="2018-07" db="EMBL/GenBank/DDBJ databases">
        <title>Complete genome sequence of Psychrobacillus sp. PB01, isolated from iceberg, and comparative genome analysis of Psychrobacillus strains.</title>
        <authorList>
            <person name="Lee P.C."/>
        </authorList>
    </citation>
    <scope>NUCLEOTIDE SEQUENCE [LARGE SCALE GENOMIC DNA]</scope>
    <source>
        <strain evidence="1 2">PB01</strain>
    </source>
</reference>
<accession>A0A5J6SNY0</accession>
<protein>
    <recommendedName>
        <fullName evidence="3">Lipoprotein</fullName>
    </recommendedName>
</protein>
<name>A0A5J6SNY0_9BACI</name>
<keyword evidence="2" id="KW-1185">Reference proteome</keyword>
<dbReference type="PROSITE" id="PS51257">
    <property type="entry name" value="PROKAR_LIPOPROTEIN"/>
    <property type="match status" value="1"/>
</dbReference>
<organism evidence="1 2">
    <name type="scientific">Psychrobacillus glaciei</name>
    <dbReference type="NCBI Taxonomy" id="2283160"/>
    <lineage>
        <taxon>Bacteria</taxon>
        <taxon>Bacillati</taxon>
        <taxon>Bacillota</taxon>
        <taxon>Bacilli</taxon>
        <taxon>Bacillales</taxon>
        <taxon>Bacillaceae</taxon>
        <taxon>Psychrobacillus</taxon>
    </lineage>
</organism>
<dbReference type="RefSeq" id="WP_151700556.1">
    <property type="nucleotide sequence ID" value="NZ_CP031223.1"/>
</dbReference>
<evidence type="ECO:0000313" key="1">
    <source>
        <dbReference type="EMBL" id="QFF99651.1"/>
    </source>
</evidence>
<dbReference type="KEGG" id="psyo:PB01_12855"/>
<dbReference type="EMBL" id="CP031223">
    <property type="protein sequence ID" value="QFF99651.1"/>
    <property type="molecule type" value="Genomic_DNA"/>
</dbReference>
<dbReference type="AlphaFoldDB" id="A0A5J6SNY0"/>
<gene>
    <name evidence="1" type="ORF">PB01_12855</name>
</gene>
<dbReference type="Proteomes" id="UP000325517">
    <property type="component" value="Chromosome"/>
</dbReference>